<dbReference type="GO" id="GO:0140359">
    <property type="term" value="F:ABC-type transporter activity"/>
    <property type="evidence" value="ECO:0007669"/>
    <property type="project" value="InterPro"/>
</dbReference>
<proteinExistence type="inferred from homology"/>
<dbReference type="InterPro" id="IPR051449">
    <property type="entry name" value="ABC-2_transporter_component"/>
</dbReference>
<dbReference type="PANTHER" id="PTHR30294:SF38">
    <property type="entry name" value="TRANSPORT PERMEASE PROTEIN"/>
    <property type="match status" value="1"/>
</dbReference>
<evidence type="ECO:0000256" key="8">
    <source>
        <dbReference type="SAM" id="Phobius"/>
    </source>
</evidence>
<feature type="non-terminal residue" evidence="10">
    <location>
        <position position="1"/>
    </location>
</feature>
<evidence type="ECO:0000256" key="4">
    <source>
        <dbReference type="ARBA" id="ARBA00022475"/>
    </source>
</evidence>
<evidence type="ECO:0000256" key="2">
    <source>
        <dbReference type="ARBA" id="ARBA00007783"/>
    </source>
</evidence>
<feature type="transmembrane region" description="Helical" evidence="8">
    <location>
        <begin position="304"/>
        <end position="322"/>
    </location>
</feature>
<feature type="transmembrane region" description="Helical" evidence="8">
    <location>
        <begin position="192"/>
        <end position="214"/>
    </location>
</feature>
<evidence type="ECO:0000256" key="3">
    <source>
        <dbReference type="ARBA" id="ARBA00022448"/>
    </source>
</evidence>
<name>X1FKQ4_9ZZZZ</name>
<evidence type="ECO:0000313" key="10">
    <source>
        <dbReference type="EMBL" id="GAH45522.1"/>
    </source>
</evidence>
<evidence type="ECO:0000256" key="7">
    <source>
        <dbReference type="ARBA" id="ARBA00023136"/>
    </source>
</evidence>
<keyword evidence="6 8" id="KW-1133">Transmembrane helix</keyword>
<feature type="transmembrane region" description="Helical" evidence="8">
    <location>
        <begin position="235"/>
        <end position="262"/>
    </location>
</feature>
<dbReference type="Gene3D" id="3.40.1710.10">
    <property type="entry name" value="abc type-2 transporter like domain"/>
    <property type="match status" value="1"/>
</dbReference>
<reference evidence="10" key="1">
    <citation type="journal article" date="2014" name="Front. Microbiol.">
        <title>High frequency of phylogenetically diverse reductive dehalogenase-homologous genes in deep subseafloor sedimentary metagenomes.</title>
        <authorList>
            <person name="Kawai M."/>
            <person name="Futagami T."/>
            <person name="Toyoda A."/>
            <person name="Takaki Y."/>
            <person name="Nishi S."/>
            <person name="Hori S."/>
            <person name="Arai W."/>
            <person name="Tsubouchi T."/>
            <person name="Morono Y."/>
            <person name="Uchiyama I."/>
            <person name="Ito T."/>
            <person name="Fujiyama A."/>
            <person name="Inagaki F."/>
            <person name="Takami H."/>
        </authorList>
    </citation>
    <scope>NUCLEOTIDE SEQUENCE</scope>
    <source>
        <strain evidence="10">Expedition CK06-06</strain>
    </source>
</reference>
<comment type="caution">
    <text evidence="10">The sequence shown here is derived from an EMBL/GenBank/DDBJ whole genome shotgun (WGS) entry which is preliminary data.</text>
</comment>
<gene>
    <name evidence="10" type="ORF">S03H2_14726</name>
</gene>
<evidence type="ECO:0000256" key="6">
    <source>
        <dbReference type="ARBA" id="ARBA00022989"/>
    </source>
</evidence>
<feature type="transmembrane region" description="Helical" evidence="8">
    <location>
        <begin position="268"/>
        <end position="292"/>
    </location>
</feature>
<dbReference type="GO" id="GO:0005886">
    <property type="term" value="C:plasma membrane"/>
    <property type="evidence" value="ECO:0007669"/>
    <property type="project" value="UniProtKB-SubCell"/>
</dbReference>
<protein>
    <recommendedName>
        <fullName evidence="9">ABC transmembrane type-2 domain-containing protein</fullName>
    </recommendedName>
</protein>
<sequence length="385" mass="41674">FILFPFLFIALFSFMNVGESEDPRLELHLVTQEAEGGLSHQIIGAIETRDDSQLKPGEPKIVWLKDYDQAHQAVEDKEIAGFLAFPADFTEGVLTGSGAQLEVVADAEDINDRAALYGLTQAIASRVSSVYVAANATIELLIEQGLIDPGDTAEIEQVIQQILSGEGATGESFIEFRTEKVGEVEAENPSNYVIPGYLVMFVFFGAALGAETIVRERQNHTLERLLASSVRRESILGGIFTGTAAKGLIQILLFWVVGILAFNIDFGLSPAAVIILSILMVIMSSAFAIMLATLVKTQRSAGSIAVLTALVLAPLGGCWWPLFILPKWMQALAKITPHGWATTGFNKLMLFGANFGAVVPEMLFLIGFAVVFGIIAIYRFRTSAV</sequence>
<keyword evidence="4" id="KW-1003">Cell membrane</keyword>
<comment type="similarity">
    <text evidence="2">Belongs to the ABC-2 integral membrane protein family.</text>
</comment>
<evidence type="ECO:0000256" key="5">
    <source>
        <dbReference type="ARBA" id="ARBA00022692"/>
    </source>
</evidence>
<feature type="domain" description="ABC transmembrane type-2" evidence="9">
    <location>
        <begin position="156"/>
        <end position="383"/>
    </location>
</feature>
<dbReference type="Pfam" id="PF12698">
    <property type="entry name" value="ABC2_membrane_3"/>
    <property type="match status" value="1"/>
</dbReference>
<dbReference type="EMBL" id="BARU01007476">
    <property type="protein sequence ID" value="GAH45522.1"/>
    <property type="molecule type" value="Genomic_DNA"/>
</dbReference>
<dbReference type="PROSITE" id="PS51012">
    <property type="entry name" value="ABC_TM2"/>
    <property type="match status" value="1"/>
</dbReference>
<organism evidence="10">
    <name type="scientific">marine sediment metagenome</name>
    <dbReference type="NCBI Taxonomy" id="412755"/>
    <lineage>
        <taxon>unclassified sequences</taxon>
        <taxon>metagenomes</taxon>
        <taxon>ecological metagenomes</taxon>
    </lineage>
</organism>
<keyword evidence="5 8" id="KW-0812">Transmembrane</keyword>
<accession>X1FKQ4</accession>
<dbReference type="PANTHER" id="PTHR30294">
    <property type="entry name" value="MEMBRANE COMPONENT OF ABC TRANSPORTER YHHJ-RELATED"/>
    <property type="match status" value="1"/>
</dbReference>
<dbReference type="InterPro" id="IPR013525">
    <property type="entry name" value="ABC2_TM"/>
</dbReference>
<evidence type="ECO:0000256" key="1">
    <source>
        <dbReference type="ARBA" id="ARBA00004651"/>
    </source>
</evidence>
<comment type="subcellular location">
    <subcellularLocation>
        <location evidence="1">Cell membrane</location>
        <topology evidence="1">Multi-pass membrane protein</topology>
    </subcellularLocation>
</comment>
<dbReference type="InterPro" id="IPR047817">
    <property type="entry name" value="ABC2_TM_bact-type"/>
</dbReference>
<keyword evidence="3" id="KW-0813">Transport</keyword>
<evidence type="ECO:0000259" key="9">
    <source>
        <dbReference type="PROSITE" id="PS51012"/>
    </source>
</evidence>
<feature type="transmembrane region" description="Helical" evidence="8">
    <location>
        <begin position="355"/>
        <end position="378"/>
    </location>
</feature>
<keyword evidence="7 8" id="KW-0472">Membrane</keyword>
<dbReference type="AlphaFoldDB" id="X1FKQ4"/>